<keyword evidence="3 4" id="KW-0067">ATP-binding</keyword>
<dbReference type="Pfam" id="PF04107">
    <property type="entry name" value="GCS2"/>
    <property type="match status" value="1"/>
</dbReference>
<organism evidence="5 6">
    <name type="scientific">Atlantibacter subterraneus</name>
    <dbReference type="NCBI Taxonomy" id="255519"/>
    <lineage>
        <taxon>Bacteria</taxon>
        <taxon>Pseudomonadati</taxon>
        <taxon>Pseudomonadota</taxon>
        <taxon>Gammaproteobacteria</taxon>
        <taxon>Enterobacterales</taxon>
        <taxon>Enterobacteriaceae</taxon>
        <taxon>Atlantibacter</taxon>
    </lineage>
</organism>
<evidence type="ECO:0000256" key="4">
    <source>
        <dbReference type="HAMAP-Rule" id="MF_01609"/>
    </source>
</evidence>
<dbReference type="EC" id="6.3.2.2" evidence="4"/>
<evidence type="ECO:0000313" key="5">
    <source>
        <dbReference type="EMBL" id="RSE23526.1"/>
    </source>
</evidence>
<dbReference type="RefSeq" id="WP_125294624.1">
    <property type="nucleotide sequence ID" value="NZ_JAPTZM010000006.1"/>
</dbReference>
<keyword evidence="2 4" id="KW-0547">Nucleotide-binding</keyword>
<dbReference type="GO" id="GO:0042398">
    <property type="term" value="P:modified amino acid biosynthetic process"/>
    <property type="evidence" value="ECO:0007669"/>
    <property type="project" value="InterPro"/>
</dbReference>
<dbReference type="InterPro" id="IPR050141">
    <property type="entry name" value="GCL_type2/YbdK_subfam"/>
</dbReference>
<keyword evidence="1 4" id="KW-0436">Ligase</keyword>
<evidence type="ECO:0000313" key="6">
    <source>
        <dbReference type="Proteomes" id="UP000275331"/>
    </source>
</evidence>
<dbReference type="Proteomes" id="UP000275331">
    <property type="component" value="Unassembled WGS sequence"/>
</dbReference>
<dbReference type="Gene3D" id="3.30.590.20">
    <property type="match status" value="1"/>
</dbReference>
<dbReference type="PANTHER" id="PTHR36510:SF1">
    <property type="entry name" value="GLUTAMATE--CYSTEINE LIGASE 2-RELATED"/>
    <property type="match status" value="1"/>
</dbReference>
<comment type="catalytic activity">
    <reaction evidence="4">
        <text>L-cysteine + L-glutamate + ATP = gamma-L-glutamyl-L-cysteine + ADP + phosphate + H(+)</text>
        <dbReference type="Rhea" id="RHEA:13285"/>
        <dbReference type="ChEBI" id="CHEBI:15378"/>
        <dbReference type="ChEBI" id="CHEBI:29985"/>
        <dbReference type="ChEBI" id="CHEBI:30616"/>
        <dbReference type="ChEBI" id="CHEBI:35235"/>
        <dbReference type="ChEBI" id="CHEBI:43474"/>
        <dbReference type="ChEBI" id="CHEBI:58173"/>
        <dbReference type="ChEBI" id="CHEBI:456216"/>
        <dbReference type="EC" id="6.3.2.2"/>
    </reaction>
</comment>
<dbReference type="NCBIfam" id="TIGR02050">
    <property type="entry name" value="gshA_cyan_rel"/>
    <property type="match status" value="1"/>
</dbReference>
<comment type="function">
    <text evidence="4">ATP-dependent carboxylate-amine ligase which exhibits weak glutamate--cysteine ligase activity.</text>
</comment>
<dbReference type="OrthoDB" id="9769628at2"/>
<comment type="similarity">
    <text evidence="4">Belongs to the glutamate--cysteine ligase type 2 family. YbdK subfamily.</text>
</comment>
<name>A0A3R9FRG7_9ENTR</name>
<dbReference type="InterPro" id="IPR014746">
    <property type="entry name" value="Gln_synth/guanido_kin_cat_dom"/>
</dbReference>
<accession>A0A3R9FRG7</accession>
<comment type="subunit">
    <text evidence="4">Homodimer.</text>
</comment>
<dbReference type="AlphaFoldDB" id="A0A3R9FRG7"/>
<protein>
    <recommendedName>
        <fullName evidence="4">Putative glutamate--cysteine ligase 2</fullName>
        <ecNumber evidence="4">6.3.2.2</ecNumber>
    </recommendedName>
    <alternativeName>
        <fullName evidence="4">Gamma-glutamylcysteine synthetase 2</fullName>
        <shortName evidence="4">GCS 2</shortName>
        <shortName evidence="4">Gamma-GCS 2</shortName>
    </alternativeName>
</protein>
<sequence length="373" mass="41948">MPLTPFTASDPYTLGIELELQIVTPPGWDLSQDSSTLIDEIAGQISAGEVKHDITESMLEIATGVCKDIHQASSQFSALQQVILAVAGRHHLAICGGGTHPYQKWQRQEICKSERYTRTLESFGYLMQQATVFGQHVHIGCRNGDDAIYLLHGLSRFVPHVIALCAASPWIQGTDTQFASSRLNIFSAFPDNGPAPFVENWQQFETMYHHLERSRIIESIKDLHWDIRPSPGFGTVEVRVMDTPLTMTRAINVAGFLQALANWLLEERPFKPQRDDYLLYRFNRFQACRYGLKGTLTDVCTGEHSLIADDILRHIPILMPYAQRLNGESALLDIEQIVRTNHSDAALMREFIANGGVLSEMVKRMTEIWAAPL</sequence>
<dbReference type="GO" id="GO:0005524">
    <property type="term" value="F:ATP binding"/>
    <property type="evidence" value="ECO:0007669"/>
    <property type="project" value="UniProtKB-KW"/>
</dbReference>
<dbReference type="InterPro" id="IPR011793">
    <property type="entry name" value="YbdK"/>
</dbReference>
<dbReference type="NCBIfam" id="NF010040">
    <property type="entry name" value="PRK13516.1"/>
    <property type="match status" value="1"/>
</dbReference>
<gene>
    <name evidence="5" type="ORF">EGT71_18195</name>
</gene>
<reference evidence="5 6" key="1">
    <citation type="submission" date="2018-10" db="EMBL/GenBank/DDBJ databases">
        <title>Transmission dynamics of multidrug resistant bacteria on intensive care unit surfaces.</title>
        <authorList>
            <person name="D'Souza A.W."/>
            <person name="Potter R.F."/>
            <person name="Wallace M."/>
            <person name="Shupe A."/>
            <person name="Patel S."/>
            <person name="Sun S."/>
            <person name="Gul D."/>
            <person name="Kwon J.H."/>
            <person name="Andleeb S."/>
            <person name="Burnham C.-A.D."/>
            <person name="Dantas G."/>
        </authorList>
    </citation>
    <scope>NUCLEOTIDE SEQUENCE [LARGE SCALE GENOMIC DNA]</scope>
    <source>
        <strain evidence="5 6">AS_373</strain>
    </source>
</reference>
<dbReference type="GO" id="GO:0004357">
    <property type="term" value="F:glutamate-cysteine ligase activity"/>
    <property type="evidence" value="ECO:0007669"/>
    <property type="project" value="UniProtKB-EC"/>
</dbReference>
<comment type="caution">
    <text evidence="5">The sequence shown here is derived from an EMBL/GenBank/DDBJ whole genome shotgun (WGS) entry which is preliminary data.</text>
</comment>
<dbReference type="SUPFAM" id="SSF55931">
    <property type="entry name" value="Glutamine synthetase/guanido kinase"/>
    <property type="match status" value="1"/>
</dbReference>
<dbReference type="EMBL" id="RHXB01000013">
    <property type="protein sequence ID" value="RSE23526.1"/>
    <property type="molecule type" value="Genomic_DNA"/>
</dbReference>
<evidence type="ECO:0000256" key="3">
    <source>
        <dbReference type="ARBA" id="ARBA00022840"/>
    </source>
</evidence>
<dbReference type="InterPro" id="IPR006336">
    <property type="entry name" value="GCS2"/>
</dbReference>
<proteinExistence type="inferred from homology"/>
<evidence type="ECO:0000256" key="2">
    <source>
        <dbReference type="ARBA" id="ARBA00022741"/>
    </source>
</evidence>
<dbReference type="HAMAP" id="MF_01609">
    <property type="entry name" value="Glu_cys_ligase_2"/>
    <property type="match status" value="1"/>
</dbReference>
<evidence type="ECO:0000256" key="1">
    <source>
        <dbReference type="ARBA" id="ARBA00022598"/>
    </source>
</evidence>
<dbReference type="PANTHER" id="PTHR36510">
    <property type="entry name" value="GLUTAMATE--CYSTEINE LIGASE 2-RELATED"/>
    <property type="match status" value="1"/>
</dbReference>